<dbReference type="Proteomes" id="UP000549394">
    <property type="component" value="Unassembled WGS sequence"/>
</dbReference>
<organism evidence="2 3">
    <name type="scientific">Dimorphilus gyrociliatus</name>
    <dbReference type="NCBI Taxonomy" id="2664684"/>
    <lineage>
        <taxon>Eukaryota</taxon>
        <taxon>Metazoa</taxon>
        <taxon>Spiralia</taxon>
        <taxon>Lophotrochozoa</taxon>
        <taxon>Annelida</taxon>
        <taxon>Polychaeta</taxon>
        <taxon>Polychaeta incertae sedis</taxon>
        <taxon>Dinophilidae</taxon>
        <taxon>Dimorphilus</taxon>
    </lineage>
</organism>
<proteinExistence type="predicted"/>
<reference evidence="2 3" key="1">
    <citation type="submission" date="2020-08" db="EMBL/GenBank/DDBJ databases">
        <authorList>
            <person name="Hejnol A."/>
        </authorList>
    </citation>
    <scope>NUCLEOTIDE SEQUENCE [LARGE SCALE GENOMIC DNA]</scope>
</reference>
<protein>
    <submittedName>
        <fullName evidence="2">DgyrCDS3512</fullName>
    </submittedName>
</protein>
<feature type="region of interest" description="Disordered" evidence="1">
    <location>
        <begin position="591"/>
        <end position="633"/>
    </location>
</feature>
<keyword evidence="3" id="KW-1185">Reference proteome</keyword>
<name>A0A7I8VG58_9ANNE</name>
<evidence type="ECO:0000313" key="2">
    <source>
        <dbReference type="EMBL" id="CAD5114379.1"/>
    </source>
</evidence>
<dbReference type="EMBL" id="CAJFCJ010000005">
    <property type="protein sequence ID" value="CAD5114379.1"/>
    <property type="molecule type" value="Genomic_DNA"/>
</dbReference>
<accession>A0A7I8VG58</accession>
<gene>
    <name evidence="2" type="ORF">DGYR_LOCUS3229</name>
</gene>
<comment type="caution">
    <text evidence="2">The sequence shown here is derived from an EMBL/GenBank/DDBJ whole genome shotgun (WGS) entry which is preliminary data.</text>
</comment>
<dbReference type="AlphaFoldDB" id="A0A7I8VG58"/>
<sequence>MLNYSIYFNPSILEKLCIDVVVVHPLSVLDNYERILNLPKNSSVFMDNAIVQFIPTGKDSNQQGLMAIFPICTLPSAFLPFGLNITNYLEAFVDLLIKLNIKSYAIIIDDTKEGDCIQMEFNKILIRKDWLFDQSKYVKLDPFIENSPSSKFQSKEALKDLINSSFEIIIFLSNSNILEIKDYSKRWLIGYNLLFGSSHLYEYVRYGKNDYLNESHDSETELIILLPWKKILSKELNFKYDFEILPRHWTTFYNDQLSYNKDIESIRLHMSENVKQLDFILAPFFFSNGIEENFVLSKPIFHTCLAMLVKDGLYLSSLIQSIHMLPYKDLLIFGSLAIMFFTLSLHLSKCVAASAHKSIWDGKIWDLPINVTLRCGALMLSIRYKNEAIIYENVTFGKVASNFLEDRYTVKNGKVPVLLHTLEALRYLAKDFKGNCMGRVVRIDYPKRPISFAFRKGHPFRAKFDDAILIKRKSIDKIIRKWIPPVCENTLEDDSRIVDSIPSNGEKLTNLILLDVIKINIRLKKEHLERKILKRSLHCFPSLFSLGNQMEPEEPQEEQFVEVEANIKTLTISKHYDGYTGTSRILTLEDDPFRKEELNGLENSKNERKKRKREKSPLNMTDTDSQQETLPQD</sequence>
<evidence type="ECO:0000313" key="3">
    <source>
        <dbReference type="Proteomes" id="UP000549394"/>
    </source>
</evidence>
<dbReference type="SUPFAM" id="SSF53850">
    <property type="entry name" value="Periplasmic binding protein-like II"/>
    <property type="match status" value="1"/>
</dbReference>
<feature type="compositionally biased region" description="Polar residues" evidence="1">
    <location>
        <begin position="618"/>
        <end position="633"/>
    </location>
</feature>
<evidence type="ECO:0000256" key="1">
    <source>
        <dbReference type="SAM" id="MobiDB-lite"/>
    </source>
</evidence>